<name>A0A6G1FR84_9PEZI</name>
<dbReference type="PANTHER" id="PTHR14209:SF19">
    <property type="entry name" value="ISOAMYL ACETATE-HYDROLYZING ESTERASE 1 HOMOLOG"/>
    <property type="match status" value="1"/>
</dbReference>
<dbReference type="PANTHER" id="PTHR14209">
    <property type="entry name" value="ISOAMYL ACETATE-HYDROLYZING ESTERASE 1"/>
    <property type="match status" value="1"/>
</dbReference>
<feature type="domain" description="SGNH hydrolase-type esterase" evidence="2">
    <location>
        <begin position="26"/>
        <end position="234"/>
    </location>
</feature>
<dbReference type="Gene3D" id="3.40.50.1110">
    <property type="entry name" value="SGNH hydrolase"/>
    <property type="match status" value="1"/>
</dbReference>
<accession>A0A6G1FR84</accession>
<dbReference type="Pfam" id="PF13472">
    <property type="entry name" value="Lipase_GDSL_2"/>
    <property type="match status" value="1"/>
</dbReference>
<dbReference type="OrthoDB" id="671439at2759"/>
<organism evidence="3">
    <name type="scientific">Eremomyces bilateralis CBS 781.70</name>
    <dbReference type="NCBI Taxonomy" id="1392243"/>
    <lineage>
        <taxon>Eukaryota</taxon>
        <taxon>Fungi</taxon>
        <taxon>Dikarya</taxon>
        <taxon>Ascomycota</taxon>
        <taxon>Pezizomycotina</taxon>
        <taxon>Dothideomycetes</taxon>
        <taxon>Dothideomycetes incertae sedis</taxon>
        <taxon>Eremomycetales</taxon>
        <taxon>Eremomycetaceae</taxon>
        <taxon>Eremomyces</taxon>
    </lineage>
</organism>
<proteinExistence type="predicted"/>
<reference evidence="3 5" key="1">
    <citation type="submission" date="2020-01" db="EMBL/GenBank/DDBJ databases">
        <authorList>
            <consortium name="DOE Joint Genome Institute"/>
            <person name="Haridas S."/>
            <person name="Albert R."/>
            <person name="Binder M."/>
            <person name="Bloem J."/>
            <person name="Labutti K."/>
            <person name="Salamov A."/>
            <person name="Andreopoulos B."/>
            <person name="Baker S.E."/>
            <person name="Barry K."/>
            <person name="Bills G."/>
            <person name="Bluhm B.H."/>
            <person name="Cannon C."/>
            <person name="Castanera R."/>
            <person name="Culley D.E."/>
            <person name="Daum C."/>
            <person name="Ezra D."/>
            <person name="Gonzalez J.B."/>
            <person name="Henrissat B."/>
            <person name="Kuo A."/>
            <person name="Liang C."/>
            <person name="Lipzen A."/>
            <person name="Lutzoni F."/>
            <person name="Magnuson J."/>
            <person name="Mondo S."/>
            <person name="Nolan M."/>
            <person name="Ohm R."/>
            <person name="Pangilinan J."/>
            <person name="Park H.-J."/>
            <person name="Ramirez L."/>
            <person name="Alfaro M."/>
            <person name="Sun H."/>
            <person name="Tritt A."/>
            <person name="Yoshinaga Y."/>
            <person name="Zwiers L.-H."/>
            <person name="Turgeon B.G."/>
            <person name="Goodwin S.B."/>
            <person name="Spatafora J.W."/>
            <person name="Crous P.W."/>
            <person name="Grigoriev I.V."/>
        </authorList>
    </citation>
    <scope>NUCLEOTIDE SEQUENCE</scope>
    <source>
        <strain evidence="3 5">CBS 781.70</strain>
    </source>
</reference>
<feature type="region of interest" description="Disordered" evidence="1">
    <location>
        <begin position="266"/>
        <end position="295"/>
    </location>
</feature>
<evidence type="ECO:0000313" key="5">
    <source>
        <dbReference type="RefSeq" id="XP_033529877.1"/>
    </source>
</evidence>
<dbReference type="EMBL" id="ML975187">
    <property type="protein sequence ID" value="KAF1808246.1"/>
    <property type="molecule type" value="Genomic_DNA"/>
</dbReference>
<protein>
    <submittedName>
        <fullName evidence="3 5">Isoamyl acetate-hydrolyzing esterase</fullName>
    </submittedName>
</protein>
<dbReference type="Proteomes" id="UP000504638">
    <property type="component" value="Unplaced"/>
</dbReference>
<dbReference type="SUPFAM" id="SSF52266">
    <property type="entry name" value="SGNH hydrolase"/>
    <property type="match status" value="1"/>
</dbReference>
<dbReference type="InterPro" id="IPR036514">
    <property type="entry name" value="SGNH_hydro_sf"/>
</dbReference>
<evidence type="ECO:0000259" key="2">
    <source>
        <dbReference type="Pfam" id="PF13472"/>
    </source>
</evidence>
<dbReference type="InterPro" id="IPR045136">
    <property type="entry name" value="Iah1-like"/>
</dbReference>
<keyword evidence="4" id="KW-1185">Reference proteome</keyword>
<gene>
    <name evidence="3 5" type="ORF">P152DRAFT_228181</name>
</gene>
<feature type="compositionally biased region" description="Polar residues" evidence="1">
    <location>
        <begin position="275"/>
        <end position="287"/>
    </location>
</feature>
<reference evidence="5" key="3">
    <citation type="submission" date="2025-04" db="UniProtKB">
        <authorList>
            <consortium name="RefSeq"/>
        </authorList>
    </citation>
    <scope>IDENTIFICATION</scope>
    <source>
        <strain evidence="5">CBS 781.70</strain>
    </source>
</reference>
<reference evidence="5" key="2">
    <citation type="submission" date="2020-04" db="EMBL/GenBank/DDBJ databases">
        <authorList>
            <consortium name="NCBI Genome Project"/>
        </authorList>
    </citation>
    <scope>NUCLEOTIDE SEQUENCE</scope>
    <source>
        <strain evidence="5">CBS 781.70</strain>
    </source>
</reference>
<evidence type="ECO:0000313" key="4">
    <source>
        <dbReference type="Proteomes" id="UP000504638"/>
    </source>
</evidence>
<dbReference type="CDD" id="cd01838">
    <property type="entry name" value="Isoamyl_acetate_hydrolase_like"/>
    <property type="match status" value="1"/>
</dbReference>
<dbReference type="AlphaFoldDB" id="A0A6G1FR84"/>
<evidence type="ECO:0000256" key="1">
    <source>
        <dbReference type="SAM" id="MobiDB-lite"/>
    </source>
</evidence>
<dbReference type="GeneID" id="54415107"/>
<dbReference type="InterPro" id="IPR013830">
    <property type="entry name" value="SGNH_hydro"/>
</dbReference>
<sequence>MTRLSPKTGVLYDENAYGPLYDLFLLLGDSITQQASSQERGFGFAAALQDAYIRKLDVVNRGLSGYNTDMAIKVLLRCIPAVTEARMRLMTVFFGANDSCWPTSYLNQSVPLPRYLENLTHLMTHAKVKAHNARIILITPPPINEYMQWVVDQAKGYNQPRRTAERTKEYAEATRELGEKLGVPVVDMWTVIMLKAGWELGSSVLPGSRKFGPNPVLEELLHDGLHLSPSGYRILYDEVLQVIRKNWPDQLPEHLTNVLPNWDNPDWHHGDGSFESATGASNGQSSGPGHKVFHT</sequence>
<dbReference type="RefSeq" id="XP_033529877.1">
    <property type="nucleotide sequence ID" value="XM_033674537.1"/>
</dbReference>
<evidence type="ECO:0000313" key="3">
    <source>
        <dbReference type="EMBL" id="KAF1808246.1"/>
    </source>
</evidence>